<proteinExistence type="predicted"/>
<dbReference type="GeneID" id="83218385"/>
<name>A0AAD7XX59_9FUNG</name>
<dbReference type="Proteomes" id="UP001234581">
    <property type="component" value="Unassembled WGS sequence"/>
</dbReference>
<accession>A0AAD7XX59</accession>
<keyword evidence="2" id="KW-1185">Reference proteome</keyword>
<comment type="caution">
    <text evidence="1">The sequence shown here is derived from an EMBL/GenBank/DDBJ whole genome shotgun (WGS) entry which is preliminary data.</text>
</comment>
<evidence type="ECO:0000313" key="1">
    <source>
        <dbReference type="EMBL" id="KAJ8653332.1"/>
    </source>
</evidence>
<dbReference type="AlphaFoldDB" id="A0AAD7XX59"/>
<dbReference type="EMBL" id="JARTCD010000080">
    <property type="protein sequence ID" value="KAJ8653332.1"/>
    <property type="molecule type" value="Genomic_DNA"/>
</dbReference>
<dbReference type="RefSeq" id="XP_058338246.1">
    <property type="nucleotide sequence ID" value="XM_058490956.1"/>
</dbReference>
<protein>
    <submittedName>
        <fullName evidence="1">Uncharacterized protein</fullName>
    </submittedName>
</protein>
<organism evidence="1 2">
    <name type="scientific">Lichtheimia ornata</name>
    <dbReference type="NCBI Taxonomy" id="688661"/>
    <lineage>
        <taxon>Eukaryota</taxon>
        <taxon>Fungi</taxon>
        <taxon>Fungi incertae sedis</taxon>
        <taxon>Mucoromycota</taxon>
        <taxon>Mucoromycotina</taxon>
        <taxon>Mucoromycetes</taxon>
        <taxon>Mucorales</taxon>
        <taxon>Lichtheimiaceae</taxon>
        <taxon>Lichtheimia</taxon>
    </lineage>
</organism>
<sequence length="172" mass="19740">MATNISWAQQIMNAPDLPYASNPPRINPPYCVGFKITYPSKYNETPLKWGDIGFLSWQVDKNMKNPPDLITRIRLLDATQRNLQIIGENVTIHTHDNKGGVTFPVYNHDMQGYLGHYRIMVNHPNESVHCVYESVPFAITPRSTERFTNNDTPVPKYSVANARRLLLDKKKQ</sequence>
<gene>
    <name evidence="1" type="ORF">O0I10_010983</name>
</gene>
<evidence type="ECO:0000313" key="2">
    <source>
        <dbReference type="Proteomes" id="UP001234581"/>
    </source>
</evidence>
<reference evidence="1 2" key="1">
    <citation type="submission" date="2023-03" db="EMBL/GenBank/DDBJ databases">
        <title>Genome sequence of Lichtheimia ornata CBS 291.66.</title>
        <authorList>
            <person name="Mohabir J.T."/>
            <person name="Shea T.P."/>
            <person name="Kurbessoian T."/>
            <person name="Berby B."/>
            <person name="Fontaine J."/>
            <person name="Livny J."/>
            <person name="Gnirke A."/>
            <person name="Stajich J.E."/>
            <person name="Cuomo C.A."/>
        </authorList>
    </citation>
    <scope>NUCLEOTIDE SEQUENCE [LARGE SCALE GENOMIC DNA]</scope>
    <source>
        <strain evidence="1">CBS 291.66</strain>
    </source>
</reference>